<dbReference type="EMBL" id="UINC01121563">
    <property type="protein sequence ID" value="SVC96823.1"/>
    <property type="molecule type" value="Genomic_DNA"/>
</dbReference>
<name>A0A382RGK9_9ZZZZ</name>
<evidence type="ECO:0000313" key="1">
    <source>
        <dbReference type="EMBL" id="SVC96823.1"/>
    </source>
</evidence>
<reference evidence="1" key="1">
    <citation type="submission" date="2018-05" db="EMBL/GenBank/DDBJ databases">
        <authorList>
            <person name="Lanie J.A."/>
            <person name="Ng W.-L."/>
            <person name="Kazmierczak K.M."/>
            <person name="Andrzejewski T.M."/>
            <person name="Davidsen T.M."/>
            <person name="Wayne K.J."/>
            <person name="Tettelin H."/>
            <person name="Glass J.I."/>
            <person name="Rusch D."/>
            <person name="Podicherti R."/>
            <person name="Tsui H.-C.T."/>
            <person name="Winkler M.E."/>
        </authorList>
    </citation>
    <scope>NUCLEOTIDE SEQUENCE</scope>
</reference>
<proteinExistence type="predicted"/>
<feature type="non-terminal residue" evidence="1">
    <location>
        <position position="138"/>
    </location>
</feature>
<dbReference type="AlphaFoldDB" id="A0A382RGK9"/>
<organism evidence="1">
    <name type="scientific">marine metagenome</name>
    <dbReference type="NCBI Taxonomy" id="408172"/>
    <lineage>
        <taxon>unclassified sequences</taxon>
        <taxon>metagenomes</taxon>
        <taxon>ecological metagenomes</taxon>
    </lineage>
</organism>
<protein>
    <submittedName>
        <fullName evidence="1">Uncharacterized protein</fullName>
    </submittedName>
</protein>
<sequence length="138" mass="16445">MSLYKCKTISESIEKIIGRRRLVHRAGFKRNYDLTQDVKNPVLCRLVRESKNDDISQILQDAESKISQILQDAESKIYEIEDDKLKTFLENASIKEWAEFLQENYCHNVDDIYSYIPMELFSSEADEDKWFKRWRKAV</sequence>
<accession>A0A382RGK9</accession>
<gene>
    <name evidence="1" type="ORF">METZ01_LOCUS349677</name>
</gene>